<dbReference type="AlphaFoldDB" id="A0A8S1BBX4"/>
<feature type="domain" description="C-type lectin" evidence="1">
    <location>
        <begin position="169"/>
        <end position="288"/>
    </location>
</feature>
<dbReference type="CDD" id="cd00037">
    <property type="entry name" value="CLECT"/>
    <property type="match status" value="1"/>
</dbReference>
<dbReference type="SMART" id="SM00034">
    <property type="entry name" value="CLECT"/>
    <property type="match status" value="2"/>
</dbReference>
<dbReference type="EMBL" id="CADEBD010000443">
    <property type="protein sequence ID" value="CAB3255951.1"/>
    <property type="molecule type" value="Genomic_DNA"/>
</dbReference>
<evidence type="ECO:0000259" key="1">
    <source>
        <dbReference type="PROSITE" id="PS50041"/>
    </source>
</evidence>
<organism evidence="2 3">
    <name type="scientific">Arctia plantaginis</name>
    <name type="common">Wood tiger moth</name>
    <name type="synonym">Phalaena plantaginis</name>
    <dbReference type="NCBI Taxonomy" id="874455"/>
    <lineage>
        <taxon>Eukaryota</taxon>
        <taxon>Metazoa</taxon>
        <taxon>Ecdysozoa</taxon>
        <taxon>Arthropoda</taxon>
        <taxon>Hexapoda</taxon>
        <taxon>Insecta</taxon>
        <taxon>Pterygota</taxon>
        <taxon>Neoptera</taxon>
        <taxon>Endopterygota</taxon>
        <taxon>Lepidoptera</taxon>
        <taxon>Glossata</taxon>
        <taxon>Ditrysia</taxon>
        <taxon>Noctuoidea</taxon>
        <taxon>Erebidae</taxon>
        <taxon>Arctiinae</taxon>
        <taxon>Arctia</taxon>
    </lineage>
</organism>
<evidence type="ECO:0000313" key="2">
    <source>
        <dbReference type="EMBL" id="CAB3255951.1"/>
    </source>
</evidence>
<sequence length="295" mass="34134">MKLNLKYTIVLVMFLPFISPRYVNFFRKDYTYFEKFDAFYKLHWDLRGSSWNSAFLSCDDEGAILFYPKIKDEWTLVKNLTNRMEKPPNVTNLFVGVHDDFGLGEFITVDGNYERGNCILMNIDTGLYTVGACVNIKPDMPLPYVCKKVHDESCPTIDKDYKYIKSLKKCYKINKRMKTWNDAMLTCLMEGGLLTVIQNEAEANAIYDLLNVYSTYHVGVRRLSSRGDHYSLKGQNLDDIYHREKTGVIIQTEDIIQKFDCGAVYVQQNNYLSTTTNVCSDLLPFICEMEVNVEG</sequence>
<name>A0A8S1BBX4_ARCPL</name>
<dbReference type="PANTHER" id="PTHR22801:SF63">
    <property type="entry name" value="C-TYPE LECTIN DOMAIN-CONTAINING PROTEIN"/>
    <property type="match status" value="1"/>
</dbReference>
<dbReference type="OrthoDB" id="422555at2759"/>
<dbReference type="PANTHER" id="PTHR22801">
    <property type="entry name" value="LITHOSTATHINE"/>
    <property type="match status" value="1"/>
</dbReference>
<dbReference type="PROSITE" id="PS50041">
    <property type="entry name" value="C_TYPE_LECTIN_2"/>
    <property type="match status" value="1"/>
</dbReference>
<dbReference type="InterPro" id="IPR050801">
    <property type="entry name" value="Ca-Dep_Lectins_ImmuneDev"/>
</dbReference>
<protein>
    <recommendedName>
        <fullName evidence="1">C-type lectin domain-containing protein</fullName>
    </recommendedName>
</protein>
<proteinExistence type="predicted"/>
<gene>
    <name evidence="2" type="ORF">APLA_LOCUS15510</name>
</gene>
<dbReference type="Proteomes" id="UP000494256">
    <property type="component" value="Unassembled WGS sequence"/>
</dbReference>
<dbReference type="SUPFAM" id="SSF56436">
    <property type="entry name" value="C-type lectin-like"/>
    <property type="match status" value="2"/>
</dbReference>
<comment type="caution">
    <text evidence="2">The sequence shown here is derived from an EMBL/GenBank/DDBJ whole genome shotgun (WGS) entry which is preliminary data.</text>
</comment>
<accession>A0A8S1BBX4</accession>
<dbReference type="InterPro" id="IPR016187">
    <property type="entry name" value="CTDL_fold"/>
</dbReference>
<dbReference type="InterPro" id="IPR016186">
    <property type="entry name" value="C-type_lectin-like/link_sf"/>
</dbReference>
<dbReference type="InterPro" id="IPR001304">
    <property type="entry name" value="C-type_lectin-like"/>
</dbReference>
<reference evidence="2 3" key="1">
    <citation type="submission" date="2020-04" db="EMBL/GenBank/DDBJ databases">
        <authorList>
            <person name="Wallbank WR R."/>
            <person name="Pardo Diaz C."/>
            <person name="Kozak K."/>
            <person name="Martin S."/>
            <person name="Jiggins C."/>
            <person name="Moest M."/>
            <person name="Warren A I."/>
            <person name="Byers J.R.P. K."/>
            <person name="Montejo-Kovacevich G."/>
            <person name="Yen C E."/>
        </authorList>
    </citation>
    <scope>NUCLEOTIDE SEQUENCE [LARGE SCALE GENOMIC DNA]</scope>
</reference>
<dbReference type="Gene3D" id="3.10.100.10">
    <property type="entry name" value="Mannose-Binding Protein A, subunit A"/>
    <property type="match status" value="1"/>
</dbReference>
<evidence type="ECO:0000313" key="3">
    <source>
        <dbReference type="Proteomes" id="UP000494256"/>
    </source>
</evidence>
<dbReference type="Pfam" id="PF00059">
    <property type="entry name" value="Lectin_C"/>
    <property type="match status" value="1"/>
</dbReference>